<dbReference type="InterPro" id="IPR026444">
    <property type="entry name" value="Secre_tail"/>
</dbReference>
<keyword evidence="2" id="KW-0645">Protease</keyword>
<dbReference type="CDD" id="cd09597">
    <property type="entry name" value="M4_TLP"/>
    <property type="match status" value="1"/>
</dbReference>
<protein>
    <submittedName>
        <fullName evidence="14">Por secretion system C-terminal sorting domain-containing protein</fullName>
    </submittedName>
</protein>
<dbReference type="PANTHER" id="PTHR33794:SF1">
    <property type="entry name" value="BACILLOLYSIN"/>
    <property type="match status" value="1"/>
</dbReference>
<accession>A0A1I0WEU0</accession>
<dbReference type="InterPro" id="IPR011096">
    <property type="entry name" value="FTP_domain"/>
</dbReference>
<keyword evidence="4 9" id="KW-0732">Signal</keyword>
<evidence type="ECO:0000313" key="14">
    <source>
        <dbReference type="EMBL" id="SFA86758.1"/>
    </source>
</evidence>
<sequence>MKNNYILSLSLITLFSLGVFAQDSKINPGEAHQKTIKLEKATSKKEALSEFGKKYNLDENNTFEAKKETSDISGMTHQRNQQYYKGIKVEFGTAITHARDGQVETVNGELYEVKNLNINPALSAESCFLKAIYYLPSSKYVWEDASEAAAMDYKKPTGELIILPLIETGEVKLAYKFDIFSSTPIAREEVFVDANTGALLYRNPIIKHADRLISQAENEAIAKHVEKVVTESNAVDVSKAILVTGSAATRYSGTQSIETTFDAGTSKYVLNDMTRGNGIMTYNSENTDSTAANTNFTDTDNNWNDGNYVSGHASKDNAALDAHWGAMKTYDFWKNIMGRNSFDDNNARINSYVHFNTTSGGAGWDNAQWTGSIMRYGDGSSFNVLTSVDVIGHEIGHAVCQYTAGLAYRNQSGAMNEGFSDIWGACIEQYAKFGNLNAGTDTASPGTLGVWKIGEQLAASPLRSMSYPLTRGNADTFLGTSYKDTQDDTGITPACTTPGQNTNDWCGVHSNSGVLNHWFYIVTAGKSGTNNANAANGGPDAYVVAGIGMTKSSQIAYYTERDYLTANSTFVDARNGSIAVASSLYCATSPEVQAVTKAWFAVNVGADYVGLANDVALKTLTTTSSIACGAAYSTSIVFENAGTANIASVSISYTIDGGAPTNQTWNGTLANCSTQVYPLTISGLARGTHTLSVSTNITGDGNATNNTKTSIIIVNDNGTVNTVNTFNNTSDVLVSIDSSGKTNSVWQRGTVNKTPLTSAATGNSAGYATKLVGNYPDATTSYLVSQCYNLANMSNPNVNFDMAFDLESNWDIIYFEYSTNSGANWNVLGTSADANWYNSSRLPDGADCFNCIGKQWTGLYATAPVGGTGANGNKRNYSHSLTPFGFGGITPASDIIFRFTFVSDDSSNNTGVFIDNFVVQGVLSTQENEFESFGVYPNPSNGLVNVVLSTSEKVNITLHDLRGRSIYNETFSSNGSVFNKELNFNNLSSGIYMLNVESAGKKASKKIIIN</sequence>
<dbReference type="SUPFAM" id="SSF55486">
    <property type="entry name" value="Metalloproteases ('zincins'), catalytic domain"/>
    <property type="match status" value="1"/>
</dbReference>
<dbReference type="InterPro" id="IPR001570">
    <property type="entry name" value="Peptidase_M4_C_domain"/>
</dbReference>
<evidence type="ECO:0000256" key="3">
    <source>
        <dbReference type="ARBA" id="ARBA00022723"/>
    </source>
</evidence>
<feature type="signal peptide" evidence="9">
    <location>
        <begin position="1"/>
        <end position="21"/>
    </location>
</feature>
<comment type="similarity">
    <text evidence="1">Belongs to the peptidase M4 family.</text>
</comment>
<evidence type="ECO:0000256" key="7">
    <source>
        <dbReference type="ARBA" id="ARBA00023049"/>
    </source>
</evidence>
<dbReference type="PANTHER" id="PTHR33794">
    <property type="entry name" value="BACILLOLYSIN"/>
    <property type="match status" value="1"/>
</dbReference>
<dbReference type="RefSeq" id="WP_167357281.1">
    <property type="nucleotide sequence ID" value="NZ_FOJT01000002.1"/>
</dbReference>
<dbReference type="GO" id="GO:0004222">
    <property type="term" value="F:metalloendopeptidase activity"/>
    <property type="evidence" value="ECO:0007669"/>
    <property type="project" value="InterPro"/>
</dbReference>
<feature type="domain" description="FTP" evidence="12">
    <location>
        <begin position="62"/>
        <end position="110"/>
    </location>
</feature>
<evidence type="ECO:0000256" key="2">
    <source>
        <dbReference type="ARBA" id="ARBA00022670"/>
    </source>
</evidence>
<evidence type="ECO:0000256" key="1">
    <source>
        <dbReference type="ARBA" id="ARBA00009388"/>
    </source>
</evidence>
<evidence type="ECO:0000259" key="12">
    <source>
        <dbReference type="Pfam" id="PF07504"/>
    </source>
</evidence>
<evidence type="ECO:0000256" key="9">
    <source>
        <dbReference type="SAM" id="SignalP"/>
    </source>
</evidence>
<gene>
    <name evidence="14" type="ORF">SAMN05660845_0713</name>
</gene>
<organism evidence="14 15">
    <name type="scientific">Flavobacterium swingsii</name>
    <dbReference type="NCBI Taxonomy" id="498292"/>
    <lineage>
        <taxon>Bacteria</taxon>
        <taxon>Pseudomonadati</taxon>
        <taxon>Bacteroidota</taxon>
        <taxon>Flavobacteriia</taxon>
        <taxon>Flavobacteriales</taxon>
        <taxon>Flavobacteriaceae</taxon>
        <taxon>Flavobacterium</taxon>
    </lineage>
</organism>
<dbReference type="NCBIfam" id="TIGR04183">
    <property type="entry name" value="Por_Secre_tail"/>
    <property type="match status" value="1"/>
</dbReference>
<keyword evidence="3" id="KW-0479">Metal-binding</keyword>
<evidence type="ECO:0000313" key="15">
    <source>
        <dbReference type="Proteomes" id="UP000199604"/>
    </source>
</evidence>
<dbReference type="Gene3D" id="3.10.450.490">
    <property type="match status" value="1"/>
</dbReference>
<dbReference type="Pfam" id="PF01447">
    <property type="entry name" value="Peptidase_M4"/>
    <property type="match status" value="1"/>
</dbReference>
<feature type="active site" evidence="8">
    <location>
        <position position="394"/>
    </location>
</feature>
<feature type="domain" description="Peptidase M4 C-terminal" evidence="11">
    <location>
        <begin position="404"/>
        <end position="604"/>
    </location>
</feature>
<dbReference type="Gene3D" id="3.10.170.10">
    <property type="match status" value="1"/>
</dbReference>
<dbReference type="Gene3D" id="1.10.390.10">
    <property type="entry name" value="Neutral Protease Domain 2"/>
    <property type="match status" value="1"/>
</dbReference>
<keyword evidence="15" id="KW-1185">Reference proteome</keyword>
<evidence type="ECO:0000259" key="13">
    <source>
        <dbReference type="Pfam" id="PF18962"/>
    </source>
</evidence>
<keyword evidence="6" id="KW-0862">Zinc</keyword>
<keyword evidence="5" id="KW-0378">Hydrolase</keyword>
<dbReference type="InterPro" id="IPR023612">
    <property type="entry name" value="Peptidase_M4"/>
</dbReference>
<proteinExistence type="inferred from homology"/>
<dbReference type="AlphaFoldDB" id="A0A1I0WEU0"/>
<dbReference type="GO" id="GO:0046872">
    <property type="term" value="F:metal ion binding"/>
    <property type="evidence" value="ECO:0007669"/>
    <property type="project" value="UniProtKB-KW"/>
</dbReference>
<dbReference type="Gene3D" id="2.60.120.260">
    <property type="entry name" value="Galactose-binding domain-like"/>
    <property type="match status" value="1"/>
</dbReference>
<evidence type="ECO:0000259" key="10">
    <source>
        <dbReference type="Pfam" id="PF01447"/>
    </source>
</evidence>
<evidence type="ECO:0000259" key="11">
    <source>
        <dbReference type="Pfam" id="PF02868"/>
    </source>
</evidence>
<feature type="domain" description="Secretion system C-terminal sorting" evidence="13">
    <location>
        <begin position="935"/>
        <end position="1009"/>
    </location>
</feature>
<dbReference type="InterPro" id="IPR050728">
    <property type="entry name" value="Zinc_Metalloprotease_M4"/>
</dbReference>
<dbReference type="Pfam" id="PF18962">
    <property type="entry name" value="Por_Secre_tail"/>
    <property type="match status" value="1"/>
</dbReference>
<name>A0A1I0WEU0_9FLAO</name>
<keyword evidence="7" id="KW-0482">Metalloprotease</keyword>
<evidence type="ECO:0000256" key="6">
    <source>
        <dbReference type="ARBA" id="ARBA00022833"/>
    </source>
</evidence>
<dbReference type="EMBL" id="FOJT01000002">
    <property type="protein sequence ID" value="SFA86758.1"/>
    <property type="molecule type" value="Genomic_DNA"/>
</dbReference>
<dbReference type="STRING" id="498292.SAMN05660845_0713"/>
<reference evidence="15" key="1">
    <citation type="submission" date="2016-10" db="EMBL/GenBank/DDBJ databases">
        <authorList>
            <person name="Varghese N."/>
            <person name="Submissions S."/>
        </authorList>
    </citation>
    <scope>NUCLEOTIDE SEQUENCE [LARGE SCALE GENOMIC DNA]</scope>
    <source>
        <strain evidence="15">DSM 21789</strain>
    </source>
</reference>
<feature type="domain" description="Peptidase M4" evidence="10">
    <location>
        <begin position="245"/>
        <end position="400"/>
    </location>
</feature>
<feature type="chain" id="PRO_5011766946" evidence="9">
    <location>
        <begin position="22"/>
        <end position="1010"/>
    </location>
</feature>
<feature type="active site" description="Proton donor" evidence="8">
    <location>
        <position position="509"/>
    </location>
</feature>
<dbReference type="PRINTS" id="PR00730">
    <property type="entry name" value="THERMOLYSIN"/>
</dbReference>
<evidence type="ECO:0000256" key="8">
    <source>
        <dbReference type="PIRSR" id="PIRSR623612-1"/>
    </source>
</evidence>
<evidence type="ECO:0000256" key="5">
    <source>
        <dbReference type="ARBA" id="ARBA00022801"/>
    </source>
</evidence>
<dbReference type="InterPro" id="IPR013856">
    <property type="entry name" value="Peptidase_M4_domain"/>
</dbReference>
<dbReference type="GO" id="GO:0006508">
    <property type="term" value="P:proteolysis"/>
    <property type="evidence" value="ECO:0007669"/>
    <property type="project" value="UniProtKB-KW"/>
</dbReference>
<evidence type="ECO:0000256" key="4">
    <source>
        <dbReference type="ARBA" id="ARBA00022729"/>
    </source>
</evidence>
<dbReference type="Pfam" id="PF07504">
    <property type="entry name" value="FTP"/>
    <property type="match status" value="1"/>
</dbReference>
<dbReference type="Pfam" id="PF02868">
    <property type="entry name" value="Peptidase_M4_C"/>
    <property type="match status" value="1"/>
</dbReference>
<dbReference type="InterPro" id="IPR027268">
    <property type="entry name" value="Peptidase_M4/M1_CTD_sf"/>
</dbReference>
<dbReference type="Proteomes" id="UP000199604">
    <property type="component" value="Unassembled WGS sequence"/>
</dbReference>